<feature type="region of interest" description="Disordered" evidence="1">
    <location>
        <begin position="52"/>
        <end position="102"/>
    </location>
</feature>
<reference evidence="2" key="1">
    <citation type="journal article" date="2022" name="bioRxiv">
        <title>Sequencing and chromosome-scale assembly of the giantPleurodeles waltlgenome.</title>
        <authorList>
            <person name="Brown T."/>
            <person name="Elewa A."/>
            <person name="Iarovenko S."/>
            <person name="Subramanian E."/>
            <person name="Araus A.J."/>
            <person name="Petzold A."/>
            <person name="Susuki M."/>
            <person name="Suzuki K.-i.T."/>
            <person name="Hayashi T."/>
            <person name="Toyoda A."/>
            <person name="Oliveira C."/>
            <person name="Osipova E."/>
            <person name="Leigh N.D."/>
            <person name="Simon A."/>
            <person name="Yun M.H."/>
        </authorList>
    </citation>
    <scope>NUCLEOTIDE SEQUENCE</scope>
    <source>
        <strain evidence="2">20211129_DDA</strain>
        <tissue evidence="2">Liver</tissue>
    </source>
</reference>
<proteinExistence type="predicted"/>
<evidence type="ECO:0000256" key="1">
    <source>
        <dbReference type="SAM" id="MobiDB-lite"/>
    </source>
</evidence>
<evidence type="ECO:0000313" key="2">
    <source>
        <dbReference type="EMBL" id="KAJ1170676.1"/>
    </source>
</evidence>
<gene>
    <name evidence="2" type="ORF">NDU88_002549</name>
</gene>
<sequence>MFTPNRPGSSGAYRRPLTVGRTAARGVPTRVAPCVSSACRFSLRLGRLGAAKAPQMQDQGERGAAPSIPRQFPCRRRAPITGSAGRGKESSGCAGQGASAPVSKCPTTNTALHAFVRVRAGTVLIIVPQLEAGGQSTQPPGLRWGPAV</sequence>
<organism evidence="2 3">
    <name type="scientific">Pleurodeles waltl</name>
    <name type="common">Iberian ribbed newt</name>
    <dbReference type="NCBI Taxonomy" id="8319"/>
    <lineage>
        <taxon>Eukaryota</taxon>
        <taxon>Metazoa</taxon>
        <taxon>Chordata</taxon>
        <taxon>Craniata</taxon>
        <taxon>Vertebrata</taxon>
        <taxon>Euteleostomi</taxon>
        <taxon>Amphibia</taxon>
        <taxon>Batrachia</taxon>
        <taxon>Caudata</taxon>
        <taxon>Salamandroidea</taxon>
        <taxon>Salamandridae</taxon>
        <taxon>Pleurodelinae</taxon>
        <taxon>Pleurodeles</taxon>
    </lineage>
</organism>
<accession>A0AAV7T363</accession>
<evidence type="ECO:0000313" key="3">
    <source>
        <dbReference type="Proteomes" id="UP001066276"/>
    </source>
</evidence>
<keyword evidence="3" id="KW-1185">Reference proteome</keyword>
<name>A0AAV7T363_PLEWA</name>
<dbReference type="EMBL" id="JANPWB010000007">
    <property type="protein sequence ID" value="KAJ1170676.1"/>
    <property type="molecule type" value="Genomic_DNA"/>
</dbReference>
<dbReference type="AlphaFoldDB" id="A0AAV7T363"/>
<protein>
    <submittedName>
        <fullName evidence="2">Uncharacterized protein</fullName>
    </submittedName>
</protein>
<dbReference type="Proteomes" id="UP001066276">
    <property type="component" value="Chromosome 4_1"/>
</dbReference>
<comment type="caution">
    <text evidence="2">The sequence shown here is derived from an EMBL/GenBank/DDBJ whole genome shotgun (WGS) entry which is preliminary data.</text>
</comment>